<feature type="modified residue" description="N6-(pyridoxal phosphate)lysine" evidence="2 3">
    <location>
        <position position="48"/>
    </location>
</feature>
<dbReference type="PANTHER" id="PTHR10146">
    <property type="entry name" value="PROLINE SYNTHETASE CO-TRANSCRIBED BACTERIAL HOMOLOG PROTEIN"/>
    <property type="match status" value="1"/>
</dbReference>
<evidence type="ECO:0000256" key="2">
    <source>
        <dbReference type="HAMAP-Rule" id="MF_02087"/>
    </source>
</evidence>
<dbReference type="InterPro" id="IPR011078">
    <property type="entry name" value="PyrdxlP_homeostasis"/>
</dbReference>
<dbReference type="NCBIfam" id="TIGR00044">
    <property type="entry name" value="YggS family pyridoxal phosphate-dependent enzyme"/>
    <property type="match status" value="1"/>
</dbReference>
<comment type="function">
    <text evidence="2">Pyridoxal 5'-phosphate (PLP)-binding protein, which is involved in PLP homeostasis.</text>
</comment>
<evidence type="ECO:0000313" key="7">
    <source>
        <dbReference type="Proteomes" id="UP000824002"/>
    </source>
</evidence>
<dbReference type="Pfam" id="PF01168">
    <property type="entry name" value="Ala_racemase_N"/>
    <property type="match status" value="1"/>
</dbReference>
<sequence>MMESLLNDRASDAKAIRENIRAIRERMAEAAVKAGRDPGEIQLMAVTKTVPAFRVNLALQEGVRLLGENRVQECCEKYQNYACGANAIHFIGHLQTNKIRDIIDKVGMIESVDSIRLSAALQAECEKRGKSLGILLQVNIGAEETKSGFLPEALLPAAKEIREGFPSLKICGLMTVPPRADGDYWLQKTRELFEKLKDSSPEGQKPAALSMGMSEDFEAAIGCGSTQVRIGRGIFGERK</sequence>
<dbReference type="InterPro" id="IPR001608">
    <property type="entry name" value="Ala_racemase_N"/>
</dbReference>
<reference evidence="6" key="2">
    <citation type="journal article" date="2021" name="PeerJ">
        <title>Extensive microbial diversity within the chicken gut microbiome revealed by metagenomics and culture.</title>
        <authorList>
            <person name="Gilroy R."/>
            <person name="Ravi A."/>
            <person name="Getino M."/>
            <person name="Pursley I."/>
            <person name="Horton D.L."/>
            <person name="Alikhan N.F."/>
            <person name="Baker D."/>
            <person name="Gharbi K."/>
            <person name="Hall N."/>
            <person name="Watson M."/>
            <person name="Adriaenssens E.M."/>
            <person name="Foster-Nyarko E."/>
            <person name="Jarju S."/>
            <person name="Secka A."/>
            <person name="Antonio M."/>
            <person name="Oren A."/>
            <person name="Chaudhuri R.R."/>
            <person name="La Ragione R."/>
            <person name="Hildebrand F."/>
            <person name="Pallen M.J."/>
        </authorList>
    </citation>
    <scope>NUCLEOTIDE SEQUENCE</scope>
    <source>
        <strain evidence="6">CHK199-13235</strain>
    </source>
</reference>
<dbReference type="EMBL" id="DVJP01000066">
    <property type="protein sequence ID" value="HIS77099.1"/>
    <property type="molecule type" value="Genomic_DNA"/>
</dbReference>
<reference evidence="6" key="1">
    <citation type="submission" date="2020-10" db="EMBL/GenBank/DDBJ databases">
        <authorList>
            <person name="Gilroy R."/>
        </authorList>
    </citation>
    <scope>NUCLEOTIDE SEQUENCE</scope>
    <source>
        <strain evidence="6">CHK199-13235</strain>
    </source>
</reference>
<keyword evidence="1 2" id="KW-0663">Pyridoxal phosphate</keyword>
<dbReference type="GO" id="GO:0030170">
    <property type="term" value="F:pyridoxal phosphate binding"/>
    <property type="evidence" value="ECO:0007669"/>
    <property type="project" value="UniProtKB-UniRule"/>
</dbReference>
<dbReference type="SUPFAM" id="SSF51419">
    <property type="entry name" value="PLP-binding barrel"/>
    <property type="match status" value="1"/>
</dbReference>
<dbReference type="PIRSF" id="PIRSF004848">
    <property type="entry name" value="YBL036c_PLPDEIII"/>
    <property type="match status" value="1"/>
</dbReference>
<dbReference type="FunFam" id="3.20.20.10:FF:000018">
    <property type="entry name" value="Pyridoxal phosphate homeostasis protein"/>
    <property type="match status" value="1"/>
</dbReference>
<dbReference type="Gene3D" id="3.20.20.10">
    <property type="entry name" value="Alanine racemase"/>
    <property type="match status" value="1"/>
</dbReference>
<evidence type="ECO:0000256" key="3">
    <source>
        <dbReference type="PIRSR" id="PIRSR004848-1"/>
    </source>
</evidence>
<comment type="cofactor">
    <cofactor evidence="3">
        <name>pyridoxal 5'-phosphate</name>
        <dbReference type="ChEBI" id="CHEBI:597326"/>
    </cofactor>
</comment>
<evidence type="ECO:0000256" key="4">
    <source>
        <dbReference type="RuleBase" id="RU004514"/>
    </source>
</evidence>
<comment type="similarity">
    <text evidence="2 4">Belongs to the pyridoxal phosphate-binding protein YggS/PROSC family.</text>
</comment>
<name>A0A9D1FP26_9FIRM</name>
<accession>A0A9D1FP26</accession>
<dbReference type="Proteomes" id="UP000824002">
    <property type="component" value="Unassembled WGS sequence"/>
</dbReference>
<dbReference type="HAMAP" id="MF_02087">
    <property type="entry name" value="PLP_homeostasis"/>
    <property type="match status" value="1"/>
</dbReference>
<dbReference type="CDD" id="cd00635">
    <property type="entry name" value="PLPDE_III_YBL036c_like"/>
    <property type="match status" value="1"/>
</dbReference>
<dbReference type="PANTHER" id="PTHR10146:SF14">
    <property type="entry name" value="PYRIDOXAL PHOSPHATE HOMEOSTASIS PROTEIN"/>
    <property type="match status" value="1"/>
</dbReference>
<dbReference type="AlphaFoldDB" id="A0A9D1FP26"/>
<proteinExistence type="inferred from homology"/>
<evidence type="ECO:0000313" key="6">
    <source>
        <dbReference type="EMBL" id="HIS77099.1"/>
    </source>
</evidence>
<protein>
    <recommendedName>
        <fullName evidence="2">Pyridoxal phosphate homeostasis protein</fullName>
        <shortName evidence="2">PLP homeostasis protein</shortName>
    </recommendedName>
</protein>
<gene>
    <name evidence="6" type="ORF">IAB51_09900</name>
</gene>
<dbReference type="InterPro" id="IPR029066">
    <property type="entry name" value="PLP-binding_barrel"/>
</dbReference>
<evidence type="ECO:0000259" key="5">
    <source>
        <dbReference type="Pfam" id="PF01168"/>
    </source>
</evidence>
<feature type="domain" description="Alanine racemase N-terminal" evidence="5">
    <location>
        <begin position="12"/>
        <end position="238"/>
    </location>
</feature>
<evidence type="ECO:0000256" key="1">
    <source>
        <dbReference type="ARBA" id="ARBA00022898"/>
    </source>
</evidence>
<comment type="caution">
    <text evidence="6">The sequence shown here is derived from an EMBL/GenBank/DDBJ whole genome shotgun (WGS) entry which is preliminary data.</text>
</comment>
<organism evidence="6 7">
    <name type="scientific">Candidatus Merdivicinus excrementipullorum</name>
    <dbReference type="NCBI Taxonomy" id="2840867"/>
    <lineage>
        <taxon>Bacteria</taxon>
        <taxon>Bacillati</taxon>
        <taxon>Bacillota</taxon>
        <taxon>Clostridia</taxon>
        <taxon>Eubacteriales</taxon>
        <taxon>Oscillospiraceae</taxon>
        <taxon>Oscillospiraceae incertae sedis</taxon>
        <taxon>Candidatus Merdivicinus</taxon>
    </lineage>
</organism>